<gene>
    <name evidence="4" type="ordered locus">Acel_0999</name>
</gene>
<keyword evidence="2" id="KW-1133">Transmembrane helix</keyword>
<protein>
    <recommendedName>
        <fullName evidence="3">DUF58 domain-containing protein</fullName>
    </recommendedName>
</protein>
<dbReference type="Proteomes" id="UP000008221">
    <property type="component" value="Chromosome"/>
</dbReference>
<dbReference type="Pfam" id="PF01882">
    <property type="entry name" value="DUF58"/>
    <property type="match status" value="1"/>
</dbReference>
<dbReference type="KEGG" id="ace:Acel_0999"/>
<evidence type="ECO:0000256" key="2">
    <source>
        <dbReference type="SAM" id="Phobius"/>
    </source>
</evidence>
<accession>A0LTL2</accession>
<dbReference type="InParanoid" id="A0LTL2"/>
<organism evidence="4 5">
    <name type="scientific">Acidothermus cellulolyticus (strain ATCC 43068 / DSM 8971 / 11B)</name>
    <dbReference type="NCBI Taxonomy" id="351607"/>
    <lineage>
        <taxon>Bacteria</taxon>
        <taxon>Bacillati</taxon>
        <taxon>Actinomycetota</taxon>
        <taxon>Actinomycetes</taxon>
        <taxon>Acidothermales</taxon>
        <taxon>Acidothermaceae</taxon>
        <taxon>Acidothermus</taxon>
    </lineage>
</organism>
<feature type="domain" description="DUF58" evidence="3">
    <location>
        <begin position="202"/>
        <end position="325"/>
    </location>
</feature>
<evidence type="ECO:0000256" key="1">
    <source>
        <dbReference type="SAM" id="MobiDB-lite"/>
    </source>
</evidence>
<evidence type="ECO:0000313" key="4">
    <source>
        <dbReference type="EMBL" id="ABK52772.1"/>
    </source>
</evidence>
<dbReference type="InterPro" id="IPR002881">
    <property type="entry name" value="DUF58"/>
</dbReference>
<dbReference type="EMBL" id="CP000481">
    <property type="protein sequence ID" value="ABK52772.1"/>
    <property type="molecule type" value="Genomic_DNA"/>
</dbReference>
<name>A0LTL2_ACIC1</name>
<keyword evidence="2" id="KW-0472">Membrane</keyword>
<dbReference type="HOGENOM" id="CLU_026152_2_0_11"/>
<dbReference type="PANTHER" id="PTHR34351">
    <property type="entry name" value="SLR1927 PROTEIN-RELATED"/>
    <property type="match status" value="1"/>
</dbReference>
<dbReference type="STRING" id="351607.Acel_0999"/>
<feature type="transmembrane region" description="Helical" evidence="2">
    <location>
        <begin position="12"/>
        <end position="29"/>
    </location>
</feature>
<dbReference type="RefSeq" id="WP_011719835.1">
    <property type="nucleotide sequence ID" value="NC_008578.1"/>
</dbReference>
<keyword evidence="5" id="KW-1185">Reference proteome</keyword>
<dbReference type="PANTHER" id="PTHR34351:SF1">
    <property type="entry name" value="SLR1927 PROTEIN"/>
    <property type="match status" value="1"/>
</dbReference>
<reference evidence="4 5" key="1">
    <citation type="journal article" date="2009" name="Genome Res.">
        <title>Complete genome of the cellulolytic thermophile Acidothermus cellulolyticus 11B provides insights into its ecophysiological and evolutionary adaptations.</title>
        <authorList>
            <person name="Barabote R.D."/>
            <person name="Xie G."/>
            <person name="Leu D.H."/>
            <person name="Normand P."/>
            <person name="Necsulea A."/>
            <person name="Daubin V."/>
            <person name="Medigue C."/>
            <person name="Adney W.S."/>
            <person name="Xu X.C."/>
            <person name="Lapidus A."/>
            <person name="Parales R.E."/>
            <person name="Detter C."/>
            <person name="Pujic P."/>
            <person name="Bruce D."/>
            <person name="Lavire C."/>
            <person name="Challacombe J.F."/>
            <person name="Brettin T.S."/>
            <person name="Berry A.M."/>
        </authorList>
    </citation>
    <scope>NUCLEOTIDE SEQUENCE [LARGE SCALE GENOMIC DNA]</scope>
    <source>
        <strain evidence="5">ATCC 43068 / DSM 8971 / 11B</strain>
    </source>
</reference>
<evidence type="ECO:0000313" key="5">
    <source>
        <dbReference type="Proteomes" id="UP000008221"/>
    </source>
</evidence>
<dbReference type="OrthoDB" id="9812729at2"/>
<feature type="transmembrane region" description="Helical" evidence="2">
    <location>
        <begin position="35"/>
        <end position="55"/>
    </location>
</feature>
<keyword evidence="2" id="KW-0812">Transmembrane</keyword>
<dbReference type="eggNOG" id="COG1721">
    <property type="taxonomic scope" value="Bacteria"/>
</dbReference>
<proteinExistence type="predicted"/>
<evidence type="ECO:0000259" key="3">
    <source>
        <dbReference type="Pfam" id="PF01882"/>
    </source>
</evidence>
<sequence length="422" mass="45191">MRAALAGLTTRGRSFLAAGIAASLCGLVLGERDLLRVGVLLLALPLVAAGMVARARYRLACSRRIEPPRVPVGEPARVVLRIENLSRLRSSVLLAEDRLPYALGGRPRFVLGRIEPHGVREMAYPVRADVRGRYTVGPLALRFVDVFGLVETVRTFRSTSTLVVTPRVYPLTPLAAGAGRAGSTEGEARSLATSGEDDVTPREYRHGDDLRRVHWRLTARHGELMVRREEQPWHRRAVLLLDRRATAHRGEGVASSLEWAVTAVASVGVRLARDNFRLRLVDSDGAPLLGVTPSLSTEAELLEVLAALAPAPGADFRGAASAIRGSNAGLLVAVLGALSMPDVEVLADLQRHASRCLAIVLDVDRWNPLNTPRTPGLPASRTAALLAASGWRVAVADGRTRVPGVWQQLVAVGLAGAPVTVP</sequence>
<feature type="region of interest" description="Disordered" evidence="1">
    <location>
        <begin position="179"/>
        <end position="203"/>
    </location>
</feature>
<dbReference type="AlphaFoldDB" id="A0LTL2"/>